<keyword evidence="2 7" id="KW-0285">Flavoprotein</keyword>
<keyword evidence="3 7" id="KW-0288">FMN</keyword>
<dbReference type="InterPro" id="IPR026021">
    <property type="entry name" value="YdjA-like"/>
</dbReference>
<dbReference type="InterPro" id="IPR000415">
    <property type="entry name" value="Nitroreductase-like"/>
</dbReference>
<evidence type="ECO:0000256" key="1">
    <source>
        <dbReference type="ARBA" id="ARBA00007118"/>
    </source>
</evidence>
<dbReference type="CDD" id="cd02135">
    <property type="entry name" value="YdjA-like"/>
    <property type="match status" value="1"/>
</dbReference>
<gene>
    <name evidence="10" type="ORF">HNQ99_000222</name>
</gene>
<keyword evidence="5 7" id="KW-0560">Oxidoreductase</keyword>
<dbReference type="PANTHER" id="PTHR43821">
    <property type="entry name" value="NAD(P)H NITROREDUCTASE YDJA-RELATED"/>
    <property type="match status" value="1"/>
</dbReference>
<dbReference type="GO" id="GO:0016491">
    <property type="term" value="F:oxidoreductase activity"/>
    <property type="evidence" value="ECO:0007669"/>
    <property type="project" value="UniProtKB-UniRule"/>
</dbReference>
<keyword evidence="6 7" id="KW-0520">NAD</keyword>
<accession>A0A840HPG8</accession>
<protein>
    <recommendedName>
        <fullName evidence="7">Putative NAD(P)H nitroreductase</fullName>
        <ecNumber evidence="7">1.-.-.-</ecNumber>
    </recommendedName>
</protein>
<dbReference type="InterPro" id="IPR029479">
    <property type="entry name" value="Nitroreductase"/>
</dbReference>
<dbReference type="AlphaFoldDB" id="A0A840HPG8"/>
<comment type="similarity">
    <text evidence="1 7">Belongs to the nitroreductase family.</text>
</comment>
<evidence type="ECO:0000256" key="4">
    <source>
        <dbReference type="ARBA" id="ARBA00022857"/>
    </source>
</evidence>
<evidence type="ECO:0000256" key="3">
    <source>
        <dbReference type="ARBA" id="ARBA00022643"/>
    </source>
</evidence>
<feature type="binding site" description="in other chain" evidence="8">
    <location>
        <begin position="169"/>
        <end position="171"/>
    </location>
    <ligand>
        <name>FMN</name>
        <dbReference type="ChEBI" id="CHEBI:58210"/>
        <note>ligand shared between dimeric partners</note>
    </ligand>
</feature>
<evidence type="ECO:0000256" key="7">
    <source>
        <dbReference type="PIRNR" id="PIRNR000232"/>
    </source>
</evidence>
<dbReference type="Gene3D" id="3.40.109.10">
    <property type="entry name" value="NADH Oxidase"/>
    <property type="match status" value="1"/>
</dbReference>
<dbReference type="EMBL" id="JACHOV010000001">
    <property type="protein sequence ID" value="MBB4639942.1"/>
    <property type="molecule type" value="Genomic_DNA"/>
</dbReference>
<name>A0A840HPG8_9SPHN</name>
<sequence>MLLRRAKWGIRARDGTSLGYPSLSHYSRSMFNDFSSPIRYFLTRRSTKPRDLVAPGPDSEQLRQILTAAMRTPDHGKLAPWRLVVVHEDQREKLAELLSAAYRAEKPDAGRLEIEAMVQFAHQAPAMVVVLSSPVQASKIPLWEQELSAGAVCMNLLHAATALGFGGGWLTGWPSYNDQVRDAFGEAHERIAGFLFLGTPSRPLDERPRPDYFEHVRDWDR</sequence>
<feature type="binding site" description="in other chain" evidence="8">
    <location>
        <begin position="44"/>
        <end position="46"/>
    </location>
    <ligand>
        <name>FMN</name>
        <dbReference type="ChEBI" id="CHEBI:58210"/>
        <note>ligand shared between dimeric partners</note>
    </ligand>
</feature>
<evidence type="ECO:0000256" key="5">
    <source>
        <dbReference type="ARBA" id="ARBA00023002"/>
    </source>
</evidence>
<dbReference type="InterPro" id="IPR052530">
    <property type="entry name" value="NAD(P)H_nitroreductase"/>
</dbReference>
<evidence type="ECO:0000256" key="8">
    <source>
        <dbReference type="PIRSR" id="PIRSR000232-1"/>
    </source>
</evidence>
<dbReference type="SUPFAM" id="SSF55469">
    <property type="entry name" value="FMN-dependent nitroreductase-like"/>
    <property type="match status" value="1"/>
</dbReference>
<dbReference type="Proteomes" id="UP000575068">
    <property type="component" value="Unassembled WGS sequence"/>
</dbReference>
<evidence type="ECO:0000256" key="2">
    <source>
        <dbReference type="ARBA" id="ARBA00022630"/>
    </source>
</evidence>
<feature type="binding site" evidence="8">
    <location>
        <position position="75"/>
    </location>
    <ligand>
        <name>FMN</name>
        <dbReference type="ChEBI" id="CHEBI:58210"/>
        <note>ligand shared between dimeric partners</note>
    </ligand>
</feature>
<evidence type="ECO:0000256" key="6">
    <source>
        <dbReference type="ARBA" id="ARBA00023027"/>
    </source>
</evidence>
<dbReference type="PIRSF" id="PIRSF000232">
    <property type="entry name" value="YdjA"/>
    <property type="match status" value="1"/>
</dbReference>
<dbReference type="EC" id="1.-.-.-" evidence="7"/>
<dbReference type="PANTHER" id="PTHR43821:SF1">
    <property type="entry name" value="NAD(P)H NITROREDUCTASE YDJA-RELATED"/>
    <property type="match status" value="1"/>
</dbReference>
<keyword evidence="4 7" id="KW-0521">NADP</keyword>
<evidence type="ECO:0000313" key="10">
    <source>
        <dbReference type="EMBL" id="MBB4639942.1"/>
    </source>
</evidence>
<keyword evidence="11" id="KW-1185">Reference proteome</keyword>
<evidence type="ECO:0000313" key="11">
    <source>
        <dbReference type="Proteomes" id="UP000575068"/>
    </source>
</evidence>
<comment type="caution">
    <text evidence="10">The sequence shown here is derived from an EMBL/GenBank/DDBJ whole genome shotgun (WGS) entry which is preliminary data.</text>
</comment>
<dbReference type="Pfam" id="PF00881">
    <property type="entry name" value="Nitroreductase"/>
    <property type="match status" value="1"/>
</dbReference>
<feature type="binding site" evidence="8">
    <location>
        <position position="71"/>
    </location>
    <ligand>
        <name>FMN</name>
        <dbReference type="ChEBI" id="CHEBI:58210"/>
        <note>ligand shared between dimeric partners</note>
    </ligand>
</feature>
<evidence type="ECO:0000259" key="9">
    <source>
        <dbReference type="Pfam" id="PF00881"/>
    </source>
</evidence>
<comment type="cofactor">
    <cofactor evidence="8">
        <name>FMN</name>
        <dbReference type="ChEBI" id="CHEBI:58210"/>
    </cofactor>
    <text evidence="8">Binds 1 FMN per subunit.</text>
</comment>
<proteinExistence type="inferred from homology"/>
<feature type="domain" description="Nitroreductase" evidence="9">
    <location>
        <begin position="43"/>
        <end position="198"/>
    </location>
</feature>
<organism evidence="10 11">
    <name type="scientific">Rhizorhapis suberifaciens</name>
    <name type="common">corky root of lettuce</name>
    <dbReference type="NCBI Taxonomy" id="13656"/>
    <lineage>
        <taxon>Bacteria</taxon>
        <taxon>Pseudomonadati</taxon>
        <taxon>Pseudomonadota</taxon>
        <taxon>Alphaproteobacteria</taxon>
        <taxon>Sphingomonadales</taxon>
        <taxon>Sphingomonadaceae</taxon>
        <taxon>Rhizorhapis</taxon>
    </lineage>
</organism>
<reference evidence="10 11" key="1">
    <citation type="submission" date="2020-08" db="EMBL/GenBank/DDBJ databases">
        <title>Genomic Encyclopedia of Type Strains, Phase IV (KMG-IV): sequencing the most valuable type-strain genomes for metagenomic binning, comparative biology and taxonomic classification.</title>
        <authorList>
            <person name="Goeker M."/>
        </authorList>
    </citation>
    <scope>NUCLEOTIDE SEQUENCE [LARGE SCALE GENOMIC DNA]</scope>
    <source>
        <strain evidence="10 11">DSM 7465</strain>
    </source>
</reference>